<evidence type="ECO:0000313" key="1">
    <source>
        <dbReference type="EMBL" id="SVC10222.1"/>
    </source>
</evidence>
<reference evidence="1" key="1">
    <citation type="submission" date="2018-05" db="EMBL/GenBank/DDBJ databases">
        <authorList>
            <person name="Lanie J.A."/>
            <person name="Ng W.-L."/>
            <person name="Kazmierczak K.M."/>
            <person name="Andrzejewski T.M."/>
            <person name="Davidsen T.M."/>
            <person name="Wayne K.J."/>
            <person name="Tettelin H."/>
            <person name="Glass J.I."/>
            <person name="Rusch D."/>
            <person name="Podicherti R."/>
            <person name="Tsui H.-C.T."/>
            <person name="Winkler M.E."/>
        </authorList>
    </citation>
    <scope>NUCLEOTIDE SEQUENCE</scope>
</reference>
<protein>
    <recommendedName>
        <fullName evidence="2">Fe2OG dioxygenase domain-containing protein</fullName>
    </recommendedName>
</protein>
<gene>
    <name evidence="1" type="ORF">METZ01_LOCUS263076</name>
</gene>
<dbReference type="EMBL" id="UINC01073666">
    <property type="protein sequence ID" value="SVC10222.1"/>
    <property type="molecule type" value="Genomic_DNA"/>
</dbReference>
<dbReference type="GO" id="GO:0016491">
    <property type="term" value="F:oxidoreductase activity"/>
    <property type="evidence" value="ECO:0007669"/>
    <property type="project" value="UniProtKB-ARBA"/>
</dbReference>
<dbReference type="InterPro" id="IPR008775">
    <property type="entry name" value="Phytyl_CoA_dOase-like"/>
</dbReference>
<sequence length="265" mass="29941">MNKQLTFLTRRSHAAQTETVILTEAQINQYNEQGYVIPEYRLSSEQVEAIKAQHARLLEAHPEFSDYCPALLIHDTGFLNFARNDAILDMVGQLIGPNIALWNSSFFAKPAKVGSKTPWHQDGEYWPIRPLATCSVWIALDDATPENGCLRFLPGTHRSKELAEHHYNDASGLSLPLELDSKHVDENEAVDVVLKAGQMSLHDAYLMHGSEANNSDKPRRGMTLRFMPTSSVYRRDLPTSGPNDMRTVYLMRGKDESGKNDFRVR</sequence>
<organism evidence="1">
    <name type="scientific">marine metagenome</name>
    <dbReference type="NCBI Taxonomy" id="408172"/>
    <lineage>
        <taxon>unclassified sequences</taxon>
        <taxon>metagenomes</taxon>
        <taxon>ecological metagenomes</taxon>
    </lineage>
</organism>
<proteinExistence type="predicted"/>
<name>A0A382JFT9_9ZZZZ</name>
<dbReference type="Gene3D" id="2.60.120.620">
    <property type="entry name" value="q2cbj1_9rhob like domain"/>
    <property type="match status" value="1"/>
</dbReference>
<dbReference type="Pfam" id="PF05721">
    <property type="entry name" value="PhyH"/>
    <property type="match status" value="1"/>
</dbReference>
<dbReference type="PANTHER" id="PTHR20883">
    <property type="entry name" value="PHYTANOYL-COA DIOXYGENASE DOMAIN CONTAINING 1"/>
    <property type="match status" value="1"/>
</dbReference>
<dbReference type="SUPFAM" id="SSF51197">
    <property type="entry name" value="Clavaminate synthase-like"/>
    <property type="match status" value="1"/>
</dbReference>
<evidence type="ECO:0008006" key="2">
    <source>
        <dbReference type="Google" id="ProtNLM"/>
    </source>
</evidence>
<dbReference type="PANTHER" id="PTHR20883:SF48">
    <property type="entry name" value="ECTOINE DIOXYGENASE"/>
    <property type="match status" value="1"/>
</dbReference>
<dbReference type="GO" id="GO:0046872">
    <property type="term" value="F:metal ion binding"/>
    <property type="evidence" value="ECO:0007669"/>
    <property type="project" value="UniProtKB-ARBA"/>
</dbReference>
<accession>A0A382JFT9</accession>
<dbReference type="AlphaFoldDB" id="A0A382JFT9"/>